<evidence type="ECO:0000313" key="3">
    <source>
        <dbReference type="EMBL" id="KIL60172.1"/>
    </source>
</evidence>
<dbReference type="Pfam" id="PF04185">
    <property type="entry name" value="Phosphoesterase"/>
    <property type="match status" value="1"/>
</dbReference>
<evidence type="ECO:0000256" key="2">
    <source>
        <dbReference type="SAM" id="SignalP"/>
    </source>
</evidence>
<gene>
    <name evidence="3" type="ORF">M378DRAFT_168454</name>
</gene>
<protein>
    <recommendedName>
        <fullName evidence="5">Acid phosphatase</fullName>
    </recommendedName>
</protein>
<dbReference type="InParanoid" id="A0A0C2WFH7"/>
<proteinExistence type="predicted"/>
<dbReference type="InterPro" id="IPR017850">
    <property type="entry name" value="Alkaline_phosphatase_core_sf"/>
</dbReference>
<dbReference type="InterPro" id="IPR007312">
    <property type="entry name" value="Phosphoesterase"/>
</dbReference>
<organism evidence="3 4">
    <name type="scientific">Amanita muscaria (strain Koide BX008)</name>
    <dbReference type="NCBI Taxonomy" id="946122"/>
    <lineage>
        <taxon>Eukaryota</taxon>
        <taxon>Fungi</taxon>
        <taxon>Dikarya</taxon>
        <taxon>Basidiomycota</taxon>
        <taxon>Agaricomycotina</taxon>
        <taxon>Agaricomycetes</taxon>
        <taxon>Agaricomycetidae</taxon>
        <taxon>Agaricales</taxon>
        <taxon>Pluteineae</taxon>
        <taxon>Amanitaceae</taxon>
        <taxon>Amanita</taxon>
    </lineage>
</organism>
<feature type="signal peptide" evidence="2">
    <location>
        <begin position="1"/>
        <end position="19"/>
    </location>
</feature>
<name>A0A0C2WFH7_AMAMK</name>
<dbReference type="Gene3D" id="3.40.720.10">
    <property type="entry name" value="Alkaline Phosphatase, subunit A"/>
    <property type="match status" value="1"/>
</dbReference>
<dbReference type="GO" id="GO:0009395">
    <property type="term" value="P:phospholipid catabolic process"/>
    <property type="evidence" value="ECO:0007669"/>
    <property type="project" value="TreeGrafter"/>
</dbReference>
<keyword evidence="1" id="KW-0378">Hydrolase</keyword>
<feature type="chain" id="PRO_5002170157" description="Acid phosphatase" evidence="2">
    <location>
        <begin position="20"/>
        <end position="365"/>
    </location>
</feature>
<evidence type="ECO:0000256" key="1">
    <source>
        <dbReference type="ARBA" id="ARBA00022801"/>
    </source>
</evidence>
<dbReference type="HOGENOM" id="CLU_027977_0_1_1"/>
<evidence type="ECO:0000313" key="4">
    <source>
        <dbReference type="Proteomes" id="UP000054549"/>
    </source>
</evidence>
<dbReference type="PANTHER" id="PTHR31956">
    <property type="entry name" value="NON-SPECIFIC PHOSPHOLIPASE C4-RELATED"/>
    <property type="match status" value="1"/>
</dbReference>
<keyword evidence="4" id="KW-1185">Reference proteome</keyword>
<accession>A0A0C2WFH7</accession>
<dbReference type="OrthoDB" id="5135119at2759"/>
<evidence type="ECO:0008006" key="5">
    <source>
        <dbReference type="Google" id="ProtNLM"/>
    </source>
</evidence>
<dbReference type="GO" id="GO:0016788">
    <property type="term" value="F:hydrolase activity, acting on ester bonds"/>
    <property type="evidence" value="ECO:0007669"/>
    <property type="project" value="InterPro"/>
</dbReference>
<reference evidence="3 4" key="1">
    <citation type="submission" date="2014-04" db="EMBL/GenBank/DDBJ databases">
        <title>Evolutionary Origins and Diversification of the Mycorrhizal Mutualists.</title>
        <authorList>
            <consortium name="DOE Joint Genome Institute"/>
            <consortium name="Mycorrhizal Genomics Consortium"/>
            <person name="Kohler A."/>
            <person name="Kuo A."/>
            <person name="Nagy L.G."/>
            <person name="Floudas D."/>
            <person name="Copeland A."/>
            <person name="Barry K.W."/>
            <person name="Cichocki N."/>
            <person name="Veneault-Fourrey C."/>
            <person name="LaButti K."/>
            <person name="Lindquist E.A."/>
            <person name="Lipzen A."/>
            <person name="Lundell T."/>
            <person name="Morin E."/>
            <person name="Murat C."/>
            <person name="Riley R."/>
            <person name="Ohm R."/>
            <person name="Sun H."/>
            <person name="Tunlid A."/>
            <person name="Henrissat B."/>
            <person name="Grigoriev I.V."/>
            <person name="Hibbett D.S."/>
            <person name="Martin F."/>
        </authorList>
    </citation>
    <scope>NUCLEOTIDE SEQUENCE [LARGE SCALE GENOMIC DNA]</scope>
    <source>
        <strain evidence="3 4">Koide BX008</strain>
    </source>
</reference>
<dbReference type="EMBL" id="KN818303">
    <property type="protein sequence ID" value="KIL60172.1"/>
    <property type="molecule type" value="Genomic_DNA"/>
</dbReference>
<keyword evidence="2" id="KW-0732">Signal</keyword>
<sequence>MHIFPALLTLLPAVLLACAQIGTPTQDFLSGSPLIISAYPTATTTNTNSPGAPTGKVFKYFLQIWLENADYSKVVTLSQYQSVASQGILLTNYNAITHPSEPNYVAAVAGSNLGVIDDNYYDIPANITTIFDLLEAQGLTWKSYQEQIPASGWTGYSANNGAYVRKHDPAIIFDSISLNQTRSANVVSAAVFQANVAQNNMPAYSFYTPNITNDGHDTTASFAGTWLDGFLNTYIYNATFYQDALILITFDENGSTNKRNQVWGCLLGGAVPASLKGTTDNTFYTHYSALRTVELNWGLGSLGRGDANATLSNVFAFAAPALGYTNVQVTNIPLMNAAIPGLMTDCSYNYTSASGTANCAVPIVT</sequence>
<dbReference type="AlphaFoldDB" id="A0A0C2WFH7"/>
<dbReference type="Proteomes" id="UP000054549">
    <property type="component" value="Unassembled WGS sequence"/>
</dbReference>
<dbReference type="STRING" id="946122.A0A0C2WFH7"/>
<dbReference type="PANTHER" id="PTHR31956:SF8">
    <property type="entry name" value="ACID PHOSPHATASE PHOA (AFU_ORTHOLOGUE AFUA_1G03570)"/>
    <property type="match status" value="1"/>
</dbReference>